<accession>A0A9P5UA86</accession>
<evidence type="ECO:0000313" key="1">
    <source>
        <dbReference type="EMBL" id="KAF9072795.1"/>
    </source>
</evidence>
<evidence type="ECO:0000313" key="2">
    <source>
        <dbReference type="Proteomes" id="UP000772434"/>
    </source>
</evidence>
<dbReference type="AlphaFoldDB" id="A0A9P5UA86"/>
<comment type="caution">
    <text evidence="1">The sequence shown here is derived from an EMBL/GenBank/DDBJ whole genome shotgun (WGS) entry which is preliminary data.</text>
</comment>
<reference evidence="1" key="1">
    <citation type="submission" date="2020-11" db="EMBL/GenBank/DDBJ databases">
        <authorList>
            <consortium name="DOE Joint Genome Institute"/>
            <person name="Ahrendt S."/>
            <person name="Riley R."/>
            <person name="Andreopoulos W."/>
            <person name="Labutti K."/>
            <person name="Pangilinan J."/>
            <person name="Ruiz-Duenas F.J."/>
            <person name="Barrasa J.M."/>
            <person name="Sanchez-Garcia M."/>
            <person name="Camarero S."/>
            <person name="Miyauchi S."/>
            <person name="Serrano A."/>
            <person name="Linde D."/>
            <person name="Babiker R."/>
            <person name="Drula E."/>
            <person name="Ayuso-Fernandez I."/>
            <person name="Pacheco R."/>
            <person name="Padilla G."/>
            <person name="Ferreira P."/>
            <person name="Barriuso J."/>
            <person name="Kellner H."/>
            <person name="Castanera R."/>
            <person name="Alfaro M."/>
            <person name="Ramirez L."/>
            <person name="Pisabarro A.G."/>
            <person name="Kuo A."/>
            <person name="Tritt A."/>
            <person name="Lipzen A."/>
            <person name="He G."/>
            <person name="Yan M."/>
            <person name="Ng V."/>
            <person name="Cullen D."/>
            <person name="Martin F."/>
            <person name="Rosso M.-N."/>
            <person name="Henrissat B."/>
            <person name="Hibbett D."/>
            <person name="Martinez A.T."/>
            <person name="Grigoriev I.V."/>
        </authorList>
    </citation>
    <scope>NUCLEOTIDE SEQUENCE</scope>
    <source>
        <strain evidence="1">AH 40177</strain>
    </source>
</reference>
<dbReference type="OrthoDB" id="2322499at2759"/>
<proteinExistence type="predicted"/>
<sequence length="314" mass="36563">MQMPKSVPKIFSPVVRTQPLVTEYAHVAKHFLGAPMPRGIDKISEKLIDLPPEEIAPYVAERKALKDQIKEKRQVDEERIKKETENWKARKAQIYQKLLEEGWTETTIPKDWECEAQVTYATKLTKAGWTKIEGPLQMVLRWTIQRHRQNERSASVRQAYQLLLQDKPLFPSWSTFSQFPTIKALLDVPQFDRPEHESFVLFDQAKWDAALLDTEPHVAAYEDRMRELAMQRLSEAYNTQNLPIPKDIISAPRSYFEYFQGEPLEIHAIMRDRRSFCFHKVTPGEFEIVQPPSCPGTFSEWLKVHLKALDSTGN</sequence>
<dbReference type="EMBL" id="JADNRY010000022">
    <property type="protein sequence ID" value="KAF9072795.1"/>
    <property type="molecule type" value="Genomic_DNA"/>
</dbReference>
<dbReference type="Proteomes" id="UP000772434">
    <property type="component" value="Unassembled WGS sequence"/>
</dbReference>
<keyword evidence="2" id="KW-1185">Reference proteome</keyword>
<protein>
    <submittedName>
        <fullName evidence="1">Uncharacterized protein</fullName>
    </submittedName>
</protein>
<name>A0A9P5UA86_9AGAR</name>
<organism evidence="1 2">
    <name type="scientific">Rhodocollybia butyracea</name>
    <dbReference type="NCBI Taxonomy" id="206335"/>
    <lineage>
        <taxon>Eukaryota</taxon>
        <taxon>Fungi</taxon>
        <taxon>Dikarya</taxon>
        <taxon>Basidiomycota</taxon>
        <taxon>Agaricomycotina</taxon>
        <taxon>Agaricomycetes</taxon>
        <taxon>Agaricomycetidae</taxon>
        <taxon>Agaricales</taxon>
        <taxon>Marasmiineae</taxon>
        <taxon>Omphalotaceae</taxon>
        <taxon>Rhodocollybia</taxon>
    </lineage>
</organism>
<gene>
    <name evidence="1" type="ORF">BDP27DRAFT_1320004</name>
</gene>